<accession>A0A7W7HKG7</accession>
<name>A0A7W7HKG7_9ACTN</name>
<evidence type="ECO:0000313" key="4">
    <source>
        <dbReference type="Proteomes" id="UP000590511"/>
    </source>
</evidence>
<dbReference type="Proteomes" id="UP000590511">
    <property type="component" value="Unassembled WGS sequence"/>
</dbReference>
<dbReference type="Pfam" id="PF01935">
    <property type="entry name" value="DUF87"/>
    <property type="match status" value="1"/>
</dbReference>
<sequence length="1113" mass="120529">MGRSRGSARGADRSRKGRCRRRAAVDGADVGGPRRGGDQPEEPANPGPRRRGCHRQSCSSRSGDRGMMPDGLKALTGLHINVTPTADDVWRRSEFHVDTLNGDVAASILDAIEDARSSDAGSPVGVVVQGQRGTGKTHLLGWVREQVQSQDGYFFLLSLLDGTRFWHSLAHAMLNGLTRRVDGQETQAQVFMRRLTLLTGVPFAERQELIGAAPLGRPAVEALLEAIHRHAPDVAMECRYTIRALAVYNAGDFRAKEVGSNFLQSGEECEPGERTPWGLPREVHPPEKVVGELSWLLSLTGPSVIAVDQIDGLLASNVKAMQAGQSADLSDSLQLDQVANGLMDVRERTRKTLTVIAAQHATWEVIKKFAIAAVQDRFVARQHLGSLPSAKVGRELVARRLKPHYDASGFVPPYPTWPIQEQAFDDAVNFKPRELLQIVDGHIRACVNDGAVRELTELQTSGAAVEETPIVIVRPPDSELIAIDRRFEELKASAVIDGVLSTAAEDTELPGLLSAGLQAWIAERGDAGRHFEQDPPPSTKPALHARLRRTVDEETEVQEHWGFRAIAPDHHGNAVLNRIRSGCTEAGLAHGVPNRRLYFLRNAEWPTSAKNREAVEYFERAGGRRLTVNDEDLRILWALRDLLAKASPDLPAWLMARQPTGKITFLREALADAAVGLSAPGPAAPEPSPTTPMRPEPVTHGPAISLGVAFDTADTVRVELEALRKHTAIFAGSGSGKTVLLRRIIEECALQGVSTIVLDPNNDLARLGDPWPEPPTAWRPGDAEKAQDYLDNTDVVIYTPRRAAGRPITFQPLPDFRQLIDDPDEFDAAVDAALAALAPRAKVDGRTAKAETGRAVLKEALVYYAQRHRETSLRGFIGMLDDLPDAASRFGADAIKIAADLGRSLTAATVIDPLFGGVGQPVDPGELLTPENGKRARVSVISLIGLPDDGQKQSFVNQLQMALFAWIKRNPAGDRPLGGLFVMDEAQTFAPSGAMTACTGSTLSLASQARKYGLGLIFATQSPKGLHNNIPGNAATQFFGLLNAPVQIEAAREVARAKGGDLPGISQLRGGEFYVAVEGSSFSKIRTSLCLSHHPKSPLTQEEVIRYAQGEPE</sequence>
<proteinExistence type="predicted"/>
<dbReference type="Gene3D" id="3.40.50.300">
    <property type="entry name" value="P-loop containing nucleotide triphosphate hydrolases"/>
    <property type="match status" value="2"/>
</dbReference>
<reference evidence="3 4" key="1">
    <citation type="submission" date="2020-08" db="EMBL/GenBank/DDBJ databases">
        <title>Sequencing the genomes of 1000 actinobacteria strains.</title>
        <authorList>
            <person name="Klenk H.-P."/>
        </authorList>
    </citation>
    <scope>NUCLEOTIDE SEQUENCE [LARGE SCALE GENOMIC DNA]</scope>
    <source>
        <strain evidence="3 4">DSM 43150</strain>
    </source>
</reference>
<dbReference type="SMART" id="SM00382">
    <property type="entry name" value="AAA"/>
    <property type="match status" value="2"/>
</dbReference>
<evidence type="ECO:0000259" key="2">
    <source>
        <dbReference type="SMART" id="SM00382"/>
    </source>
</evidence>
<organism evidence="3 4">
    <name type="scientific">Actinoplanes lobatus</name>
    <dbReference type="NCBI Taxonomy" id="113568"/>
    <lineage>
        <taxon>Bacteria</taxon>
        <taxon>Bacillati</taxon>
        <taxon>Actinomycetota</taxon>
        <taxon>Actinomycetes</taxon>
        <taxon>Micromonosporales</taxon>
        <taxon>Micromonosporaceae</taxon>
        <taxon>Actinoplanes</taxon>
    </lineage>
</organism>
<dbReference type="InterPro" id="IPR003593">
    <property type="entry name" value="AAA+_ATPase"/>
</dbReference>
<evidence type="ECO:0000256" key="1">
    <source>
        <dbReference type="SAM" id="MobiDB-lite"/>
    </source>
</evidence>
<dbReference type="AlphaFoldDB" id="A0A7W7HKG7"/>
<dbReference type="PANTHER" id="PTHR42957:SF2">
    <property type="entry name" value="HELICASE HERA CENTRAL DOMAIN-CONTAINING PROTEIN"/>
    <property type="match status" value="1"/>
</dbReference>
<feature type="domain" description="AAA+ ATPase" evidence="2">
    <location>
        <begin position="122"/>
        <end position="384"/>
    </location>
</feature>
<dbReference type="EMBL" id="JACHNC010000001">
    <property type="protein sequence ID" value="MBB4752195.1"/>
    <property type="molecule type" value="Genomic_DNA"/>
</dbReference>
<dbReference type="InterPro" id="IPR027417">
    <property type="entry name" value="P-loop_NTPase"/>
</dbReference>
<evidence type="ECO:0000313" key="3">
    <source>
        <dbReference type="EMBL" id="MBB4752195.1"/>
    </source>
</evidence>
<dbReference type="PANTHER" id="PTHR42957">
    <property type="entry name" value="HELICASE MJ1565-RELATED"/>
    <property type="match status" value="1"/>
</dbReference>
<dbReference type="SUPFAM" id="SSF52540">
    <property type="entry name" value="P-loop containing nucleoside triphosphate hydrolases"/>
    <property type="match status" value="2"/>
</dbReference>
<dbReference type="CDD" id="cd01127">
    <property type="entry name" value="TrwB_TraG_TraD_VirD4"/>
    <property type="match status" value="1"/>
</dbReference>
<gene>
    <name evidence="3" type="ORF">BJ964_006356</name>
</gene>
<feature type="domain" description="AAA+ ATPase" evidence="2">
    <location>
        <begin position="723"/>
        <end position="1052"/>
    </location>
</feature>
<feature type="region of interest" description="Disordered" evidence="1">
    <location>
        <begin position="1"/>
        <end position="71"/>
    </location>
</feature>
<protein>
    <recommendedName>
        <fullName evidence="2">AAA+ ATPase domain-containing protein</fullName>
    </recommendedName>
</protein>
<dbReference type="InterPro" id="IPR008571">
    <property type="entry name" value="HerA-like"/>
</dbReference>
<comment type="caution">
    <text evidence="3">The sequence shown here is derived from an EMBL/GenBank/DDBJ whole genome shotgun (WGS) entry which is preliminary data.</text>
</comment>
<dbReference type="InterPro" id="IPR002789">
    <property type="entry name" value="HerA_central"/>
</dbReference>